<dbReference type="RefSeq" id="WP_204730094.1">
    <property type="nucleotide sequence ID" value="NZ_JAFBDK010000013.1"/>
</dbReference>
<accession>A0ABW5ZF01</accession>
<evidence type="ECO:0000313" key="2">
    <source>
        <dbReference type="Proteomes" id="UP001597561"/>
    </source>
</evidence>
<name>A0ABW5ZF01_9BACL</name>
<keyword evidence="2" id="KW-1185">Reference proteome</keyword>
<evidence type="ECO:0000313" key="1">
    <source>
        <dbReference type="EMBL" id="MFD2911392.1"/>
    </source>
</evidence>
<proteinExistence type="predicted"/>
<gene>
    <name evidence="1" type="ORF">ACFS5P_05855</name>
</gene>
<comment type="caution">
    <text evidence="1">The sequence shown here is derived from an EMBL/GenBank/DDBJ whole genome shotgun (WGS) entry which is preliminary data.</text>
</comment>
<sequence length="123" mass="14520">MNVVIGQSGTIYNAKTLEELSHIDYVYMQIERVVAYIHERIDAIRKTAEGFIQFVIGIAHAWVERVKAIFGSVEKFKEEIYKTIDHIEQQKQVRRSWSMDVDTRVKSQVLDNRPQHYVRKILK</sequence>
<organism evidence="1 2">
    <name type="scientific">Jeotgalibacillus terrae</name>
    <dbReference type="NCBI Taxonomy" id="587735"/>
    <lineage>
        <taxon>Bacteria</taxon>
        <taxon>Bacillati</taxon>
        <taxon>Bacillota</taxon>
        <taxon>Bacilli</taxon>
        <taxon>Bacillales</taxon>
        <taxon>Caryophanaceae</taxon>
        <taxon>Jeotgalibacillus</taxon>
    </lineage>
</organism>
<dbReference type="Proteomes" id="UP001597561">
    <property type="component" value="Unassembled WGS sequence"/>
</dbReference>
<dbReference type="EMBL" id="JBHUPG010000009">
    <property type="protein sequence ID" value="MFD2911392.1"/>
    <property type="molecule type" value="Genomic_DNA"/>
</dbReference>
<protein>
    <submittedName>
        <fullName evidence="1">Uncharacterized protein</fullName>
    </submittedName>
</protein>
<reference evidence="2" key="1">
    <citation type="journal article" date="2019" name="Int. J. Syst. Evol. Microbiol.">
        <title>The Global Catalogue of Microorganisms (GCM) 10K type strain sequencing project: providing services to taxonomists for standard genome sequencing and annotation.</title>
        <authorList>
            <consortium name="The Broad Institute Genomics Platform"/>
            <consortium name="The Broad Institute Genome Sequencing Center for Infectious Disease"/>
            <person name="Wu L."/>
            <person name="Ma J."/>
        </authorList>
    </citation>
    <scope>NUCLEOTIDE SEQUENCE [LARGE SCALE GENOMIC DNA]</scope>
    <source>
        <strain evidence="2">KCTC 13528</strain>
    </source>
</reference>